<protein>
    <submittedName>
        <fullName evidence="1">Uncharacterized protein</fullName>
    </submittedName>
</protein>
<evidence type="ECO:0000313" key="2">
    <source>
        <dbReference type="Proteomes" id="UP001156706"/>
    </source>
</evidence>
<comment type="caution">
    <text evidence="1">The sequence shown here is derived from an EMBL/GenBank/DDBJ whole genome shotgun (WGS) entry which is preliminary data.</text>
</comment>
<organism evidence="1 2">
    <name type="scientific">Chitinimonas prasina</name>
    <dbReference type="NCBI Taxonomy" id="1434937"/>
    <lineage>
        <taxon>Bacteria</taxon>
        <taxon>Pseudomonadati</taxon>
        <taxon>Pseudomonadota</taxon>
        <taxon>Betaproteobacteria</taxon>
        <taxon>Neisseriales</taxon>
        <taxon>Chitinibacteraceae</taxon>
        <taxon>Chitinimonas</taxon>
    </lineage>
</organism>
<dbReference type="Proteomes" id="UP001156706">
    <property type="component" value="Unassembled WGS sequence"/>
</dbReference>
<proteinExistence type="predicted"/>
<gene>
    <name evidence="1" type="ORF">GCM10007907_22150</name>
</gene>
<keyword evidence="2" id="KW-1185">Reference proteome</keyword>
<dbReference type="EMBL" id="BSOG01000002">
    <property type="protein sequence ID" value="GLR13425.1"/>
    <property type="molecule type" value="Genomic_DNA"/>
</dbReference>
<evidence type="ECO:0000313" key="1">
    <source>
        <dbReference type="EMBL" id="GLR13425.1"/>
    </source>
</evidence>
<name>A0ABQ5YEP4_9NEIS</name>
<sequence>MSEAHTPPDPFAMFKQFFKPMEGMQAFMPPMTEEECARKIAELRTVEQWLAMQVGMLQMSIKALELQQASLAALKPRDKPKAGDEPSA</sequence>
<reference evidence="2" key="1">
    <citation type="journal article" date="2019" name="Int. J. Syst. Evol. Microbiol.">
        <title>The Global Catalogue of Microorganisms (GCM) 10K type strain sequencing project: providing services to taxonomists for standard genome sequencing and annotation.</title>
        <authorList>
            <consortium name="The Broad Institute Genomics Platform"/>
            <consortium name="The Broad Institute Genome Sequencing Center for Infectious Disease"/>
            <person name="Wu L."/>
            <person name="Ma J."/>
        </authorList>
    </citation>
    <scope>NUCLEOTIDE SEQUENCE [LARGE SCALE GENOMIC DNA]</scope>
    <source>
        <strain evidence="2">NBRC 110044</strain>
    </source>
</reference>
<accession>A0ABQ5YEP4</accession>
<dbReference type="InterPro" id="IPR050026">
    <property type="entry name" value="PHA_gran_PhaM_N"/>
</dbReference>
<dbReference type="NCBIfam" id="NF043076">
    <property type="entry name" value="PHA_gran_PhaM"/>
    <property type="match status" value="1"/>
</dbReference>
<dbReference type="RefSeq" id="WP_284196527.1">
    <property type="nucleotide sequence ID" value="NZ_BSOG01000002.1"/>
</dbReference>